<dbReference type="InterPro" id="IPR044939">
    <property type="entry name" value="EutB_dom_2_sf"/>
</dbReference>
<dbReference type="Pfam" id="PF05985">
    <property type="entry name" value="EutC"/>
    <property type="match status" value="1"/>
</dbReference>
<organism evidence="1 2">
    <name type="scientific">Paratrimastix pyriformis</name>
    <dbReference type="NCBI Taxonomy" id="342808"/>
    <lineage>
        <taxon>Eukaryota</taxon>
        <taxon>Metamonada</taxon>
        <taxon>Preaxostyla</taxon>
        <taxon>Paratrimastigidae</taxon>
        <taxon>Paratrimastix</taxon>
    </lineage>
</organism>
<dbReference type="InterPro" id="IPR013785">
    <property type="entry name" value="Aldolase_TIM"/>
</dbReference>
<dbReference type="PANTHER" id="PTHR39329:SF1">
    <property type="entry name" value="ETHANOLAMINE AMMONIA-LYASE LARGE SUBUNIT"/>
    <property type="match status" value="1"/>
</dbReference>
<accession>A0ABQ8UMZ9</accession>
<evidence type="ECO:0000313" key="2">
    <source>
        <dbReference type="Proteomes" id="UP001141327"/>
    </source>
</evidence>
<dbReference type="InterPro" id="IPR042251">
    <property type="entry name" value="EutC_C"/>
</dbReference>
<dbReference type="Gene3D" id="3.40.50.11240">
    <property type="entry name" value="Ethanolamine ammonia-lyase light chain (EutC)"/>
    <property type="match status" value="2"/>
</dbReference>
<reference evidence="1" key="1">
    <citation type="journal article" date="2022" name="bioRxiv">
        <title>Genomics of Preaxostyla Flagellates Illuminates Evolutionary Transitions and the Path Towards Mitochondrial Loss.</title>
        <authorList>
            <person name="Novak L.V.F."/>
            <person name="Treitli S.C."/>
            <person name="Pyrih J."/>
            <person name="Halakuc P."/>
            <person name="Pipaliya S.V."/>
            <person name="Vacek V."/>
            <person name="Brzon O."/>
            <person name="Soukal P."/>
            <person name="Eme L."/>
            <person name="Dacks J.B."/>
            <person name="Karnkowska A."/>
            <person name="Elias M."/>
            <person name="Hampl V."/>
        </authorList>
    </citation>
    <scope>NUCLEOTIDE SEQUENCE</scope>
    <source>
        <strain evidence="1">RCP-MX</strain>
    </source>
</reference>
<sequence>MQDPSILTDIRADDSVFSYVERKCGGFDQAIYQMLVGFANEFKEGDLSEGVGLPRDDAVRRSNARVLLSNTRISQIHENPVGIRDEVQKFIWDTTDTAGPAWDTIKDMTLADLKRFVLTHPEDDIKQIMPALDSDVVGCLVKLMSDEELIHVGQTVFNPLPGSHIGAKGYMSARVQPNSPTSNADDILMQTLCAFSYGVGDLILGSNPVSSQPDDVLSVERTLREVVEAFHLDLPWCVLAHIDIQADLEKKAPGSTAIHFQSLAGCDTALKIFGDLSVAKLRAHAQSRTRERGRFGLYFETGQGADATNGQGHHFDMVIHECRDYALCRGLIRDVAAARAKDPIPPGTPAVELEPWVHINDVAGFIGPEAFKSREQLVRCCLEDIAMGKLMGLCHGLDICATMHMSLTLEDLDWCMDHIMPANPAYIMALPTKNDPMLSYMTTAFQDHVRIRERFGYKIDDRMAAFYADVLRVVDRAGHPGEHFGDVSWVYRCYMRARGDTRPDGVLLAEGAAKAAQVRERGVPVPTGHGPQPWDLDPEVNRRIHDLFHQAKQAIWSELTPSFVAERVPCPLLVRTQAGTRARYLDRPPLGEVLAEESALAVAALRAGWIEKRRAEEMGAMATELAVSLPGGGRPEGGDGGAARLAAPYDVQIIVSDGLNALAIMAPDHLGPYLTALREALAAIYLRCAPRSSSAAKGGSPLPSCTSHTRTCASLHLWAAGAGRVRVGYRIGEQLFGPDAEVHPDSCRCVVHVIGERPGTGHNAFSVYLTGVPCWLWARPGRVDHQHTACISGIAATCLAPQAAGRQTAAMLAEMLARWAKMPAHSHRTHDAQPDA</sequence>
<proteinExistence type="predicted"/>
<protein>
    <submittedName>
        <fullName evidence="1">Ethanolamine ammonia-lyase heavy chain</fullName>
    </submittedName>
</protein>
<dbReference type="PANTHER" id="PTHR39329">
    <property type="entry name" value="ETHANOLAMINE AMMONIA-LYASE HEAVY CHAIN"/>
    <property type="match status" value="1"/>
</dbReference>
<dbReference type="InterPro" id="IPR009246">
    <property type="entry name" value="EutC"/>
</dbReference>
<comment type="caution">
    <text evidence="1">The sequence shown here is derived from an EMBL/GenBank/DDBJ whole genome shotgun (WGS) entry which is preliminary data.</text>
</comment>
<dbReference type="Proteomes" id="UP001141327">
    <property type="component" value="Unassembled WGS sequence"/>
</dbReference>
<name>A0ABQ8UMZ9_9EUKA</name>
<dbReference type="Pfam" id="PF06751">
    <property type="entry name" value="EutB"/>
    <property type="match status" value="1"/>
</dbReference>
<dbReference type="InterPro" id="IPR010628">
    <property type="entry name" value="EutB"/>
</dbReference>
<keyword evidence="2" id="KW-1185">Reference proteome</keyword>
<dbReference type="Gene3D" id="1.10.220.70">
    <property type="entry name" value="lyase"/>
    <property type="match status" value="1"/>
</dbReference>
<dbReference type="Gene3D" id="3.20.20.70">
    <property type="entry name" value="Aldolase class I"/>
    <property type="match status" value="1"/>
</dbReference>
<gene>
    <name evidence="1" type="ORF">PAPYR_5384</name>
</gene>
<dbReference type="EMBL" id="JAPMOS010000025">
    <property type="protein sequence ID" value="KAJ4458855.1"/>
    <property type="molecule type" value="Genomic_DNA"/>
</dbReference>
<evidence type="ECO:0000313" key="1">
    <source>
        <dbReference type="EMBL" id="KAJ4458855.1"/>
    </source>
</evidence>